<keyword evidence="2" id="KW-1185">Reference proteome</keyword>
<gene>
    <name evidence="1" type="ORF">OEA41_009936</name>
</gene>
<accession>A0AAE0DEN4</accession>
<organism evidence="1 2">
    <name type="scientific">Lepraria neglecta</name>
    <dbReference type="NCBI Taxonomy" id="209136"/>
    <lineage>
        <taxon>Eukaryota</taxon>
        <taxon>Fungi</taxon>
        <taxon>Dikarya</taxon>
        <taxon>Ascomycota</taxon>
        <taxon>Pezizomycotina</taxon>
        <taxon>Lecanoromycetes</taxon>
        <taxon>OSLEUM clade</taxon>
        <taxon>Lecanoromycetidae</taxon>
        <taxon>Lecanorales</taxon>
        <taxon>Lecanorineae</taxon>
        <taxon>Stereocaulaceae</taxon>
        <taxon>Lepraria</taxon>
    </lineage>
</organism>
<comment type="caution">
    <text evidence="1">The sequence shown here is derived from an EMBL/GenBank/DDBJ whole genome shotgun (WGS) entry which is preliminary data.</text>
</comment>
<evidence type="ECO:0000313" key="2">
    <source>
        <dbReference type="Proteomes" id="UP001276659"/>
    </source>
</evidence>
<dbReference type="EMBL" id="JASNWA010000011">
    <property type="protein sequence ID" value="KAK3166811.1"/>
    <property type="molecule type" value="Genomic_DNA"/>
</dbReference>
<sequence length="56" mass="6532">MPDLYPALEQRLQRRFISNSIEQDKDLDVPHVLTFYVEPPKGMPKNLYLESVTGKN</sequence>
<proteinExistence type="predicted"/>
<dbReference type="Proteomes" id="UP001276659">
    <property type="component" value="Unassembled WGS sequence"/>
</dbReference>
<evidence type="ECO:0000313" key="1">
    <source>
        <dbReference type="EMBL" id="KAK3166811.1"/>
    </source>
</evidence>
<name>A0AAE0DEN4_9LECA</name>
<reference evidence="1" key="1">
    <citation type="submission" date="2022-11" db="EMBL/GenBank/DDBJ databases">
        <title>Chromosomal genome sequence assembly and mating type (MAT) locus characterization of the leprose asexual lichenized fungus Lepraria neglecta (Nyl.) Erichsen.</title>
        <authorList>
            <person name="Allen J.L."/>
            <person name="Pfeffer B."/>
        </authorList>
    </citation>
    <scope>NUCLEOTIDE SEQUENCE</scope>
    <source>
        <strain evidence="1">Allen 5258</strain>
    </source>
</reference>
<protein>
    <submittedName>
        <fullName evidence="1">Uncharacterized protein</fullName>
    </submittedName>
</protein>
<dbReference type="AlphaFoldDB" id="A0AAE0DEN4"/>